<accession>U9TI67</accession>
<reference evidence="1" key="1">
    <citation type="submission" date="2013-07" db="EMBL/GenBank/DDBJ databases">
        <title>The genome of an arbuscular mycorrhizal fungus provides insights into the evolution of the oldest plant symbiosis.</title>
        <authorList>
            <consortium name="DOE Joint Genome Institute"/>
            <person name="Tisserant E."/>
            <person name="Malbreil M."/>
            <person name="Kuo A."/>
            <person name="Kohler A."/>
            <person name="Symeonidi A."/>
            <person name="Balestrini R."/>
            <person name="Charron P."/>
            <person name="Duensing N."/>
            <person name="Frei-dit-Frey N."/>
            <person name="Gianinazzi-Pearson V."/>
            <person name="Gilbert B."/>
            <person name="Handa Y."/>
            <person name="Hijri M."/>
            <person name="Kaul R."/>
            <person name="Kawaguchi M."/>
            <person name="Krajinski F."/>
            <person name="Lammers P."/>
            <person name="Lapierre D."/>
            <person name="Masclaux F.G."/>
            <person name="Murat C."/>
            <person name="Morin E."/>
            <person name="Ndikumana S."/>
            <person name="Pagni M."/>
            <person name="Petitpierre D."/>
            <person name="Requena N."/>
            <person name="Rosikiewicz P."/>
            <person name="Riley R."/>
            <person name="Saito K."/>
            <person name="San Clemente H."/>
            <person name="Shapiro H."/>
            <person name="van Tuinen D."/>
            <person name="Becard G."/>
            <person name="Bonfante P."/>
            <person name="Paszkowski U."/>
            <person name="Shachar-Hill Y."/>
            <person name="Young J.P."/>
            <person name="Sanders I.R."/>
            <person name="Henrissat B."/>
            <person name="Rensing S.A."/>
            <person name="Grigoriev I.V."/>
            <person name="Corradi N."/>
            <person name="Roux C."/>
            <person name="Martin F."/>
        </authorList>
    </citation>
    <scope>NUCLEOTIDE SEQUENCE</scope>
    <source>
        <strain evidence="1">DAOM 197198</strain>
    </source>
</reference>
<protein>
    <submittedName>
        <fullName evidence="1">Uncharacterized protein</fullName>
    </submittedName>
</protein>
<organism evidence="1">
    <name type="scientific">Rhizophagus irregularis (strain DAOM 181602 / DAOM 197198 / MUCL 43194)</name>
    <name type="common">Arbuscular mycorrhizal fungus</name>
    <name type="synonym">Glomus intraradices</name>
    <dbReference type="NCBI Taxonomy" id="747089"/>
    <lineage>
        <taxon>Eukaryota</taxon>
        <taxon>Fungi</taxon>
        <taxon>Fungi incertae sedis</taxon>
        <taxon>Mucoromycota</taxon>
        <taxon>Glomeromycotina</taxon>
        <taxon>Glomeromycetes</taxon>
        <taxon>Glomerales</taxon>
        <taxon>Glomeraceae</taxon>
        <taxon>Rhizophagus</taxon>
    </lineage>
</organism>
<proteinExistence type="predicted"/>
<evidence type="ECO:0000313" key="1">
    <source>
        <dbReference type="EMBL" id="ESA03031.1"/>
    </source>
</evidence>
<dbReference type="HOGENOM" id="CLU_2484488_0_0_1"/>
<name>U9TI67_RHIID</name>
<gene>
    <name evidence="1" type="ORF">GLOINDRAFT_337023</name>
</gene>
<dbReference type="EMBL" id="KI295280">
    <property type="protein sequence ID" value="ESA03031.1"/>
    <property type="molecule type" value="Genomic_DNA"/>
</dbReference>
<sequence length="87" mass="10173">MIRKKTSGLTRFKIVDINFVTLFHTYYVTSSTTVNTTKDVRLSVFIFDIPKREFGRITREIRNVHQNFASTKGPTLIKFTSSQRIKE</sequence>
<dbReference type="AlphaFoldDB" id="U9TI67"/>